<dbReference type="AlphaFoldDB" id="A0A3S0V9J5"/>
<keyword evidence="4" id="KW-1185">Reference proteome</keyword>
<dbReference type="Gene3D" id="1.10.443.10">
    <property type="entry name" value="Intergrase catalytic core"/>
    <property type="match status" value="1"/>
</dbReference>
<dbReference type="Pfam" id="PF14706">
    <property type="entry name" value="Tnp_DNA_bind"/>
    <property type="match status" value="1"/>
</dbReference>
<evidence type="ECO:0000313" key="3">
    <source>
        <dbReference type="EMBL" id="RUQ79573.1"/>
    </source>
</evidence>
<dbReference type="Gene3D" id="1.10.246.40">
    <property type="entry name" value="Tn5 transposase, domain 1"/>
    <property type="match status" value="1"/>
</dbReference>
<dbReference type="InterPro" id="IPR038215">
    <property type="entry name" value="TN5-like_N_sf"/>
</dbReference>
<dbReference type="InterPro" id="IPR011010">
    <property type="entry name" value="DNA_brk_join_enz"/>
</dbReference>
<organism evidence="3 4">
    <name type="scientific">Legionella septentrionalis</name>
    <dbReference type="NCBI Taxonomy" id="2498109"/>
    <lineage>
        <taxon>Bacteria</taxon>
        <taxon>Pseudomonadati</taxon>
        <taxon>Pseudomonadota</taxon>
        <taxon>Gammaproteobacteria</taxon>
        <taxon>Legionellales</taxon>
        <taxon>Legionellaceae</taxon>
        <taxon>Legionella</taxon>
    </lineage>
</organism>
<dbReference type="GO" id="GO:0006310">
    <property type="term" value="P:DNA recombination"/>
    <property type="evidence" value="ECO:0007669"/>
    <property type="project" value="UniProtKB-KW"/>
</dbReference>
<feature type="domain" description="Transposase Tn5-like N-terminal" evidence="2">
    <location>
        <begin position="92"/>
        <end position="142"/>
    </location>
</feature>
<dbReference type="InterPro" id="IPR054836">
    <property type="entry name" value="Tn5_transposase"/>
</dbReference>
<dbReference type="Gene3D" id="3.90.350.10">
    <property type="entry name" value="Transposase Inhibitor Protein From Tn5, Chain A, domain 1"/>
    <property type="match status" value="1"/>
</dbReference>
<gene>
    <name evidence="3" type="ORF">EKM59_11200</name>
</gene>
<dbReference type="NCBIfam" id="NF033590">
    <property type="entry name" value="transpos_IS4_3"/>
    <property type="match status" value="1"/>
</dbReference>
<accession>A0A3S0V9J5</accession>
<dbReference type="Proteomes" id="UP000288012">
    <property type="component" value="Unassembled WGS sequence"/>
</dbReference>
<feature type="non-terminal residue" evidence="3">
    <location>
        <position position="342"/>
    </location>
</feature>
<protein>
    <submittedName>
        <fullName evidence="3">IS4 family transposase</fullName>
    </submittedName>
</protein>
<proteinExistence type="predicted"/>
<dbReference type="GO" id="GO:0003677">
    <property type="term" value="F:DNA binding"/>
    <property type="evidence" value="ECO:0007669"/>
    <property type="project" value="InterPro"/>
</dbReference>
<name>A0A3S0V9J5_9GAMM</name>
<evidence type="ECO:0000259" key="2">
    <source>
        <dbReference type="Pfam" id="PF14706"/>
    </source>
</evidence>
<evidence type="ECO:0000256" key="1">
    <source>
        <dbReference type="ARBA" id="ARBA00023172"/>
    </source>
</evidence>
<dbReference type="InterPro" id="IPR013762">
    <property type="entry name" value="Integrase-like_cat_sf"/>
</dbReference>
<dbReference type="EMBL" id="RZGR01000048">
    <property type="protein sequence ID" value="RUQ79573.1"/>
    <property type="molecule type" value="Genomic_DNA"/>
</dbReference>
<dbReference type="SUPFAM" id="SSF56349">
    <property type="entry name" value="DNA breaking-rejoining enzymes"/>
    <property type="match status" value="1"/>
</dbReference>
<dbReference type="SUPFAM" id="SSF53098">
    <property type="entry name" value="Ribonuclease H-like"/>
    <property type="match status" value="1"/>
</dbReference>
<dbReference type="InterPro" id="IPR047768">
    <property type="entry name" value="Tn5p-like"/>
</dbReference>
<dbReference type="PANTHER" id="PTHR37319:SF1">
    <property type="entry name" value="TRANSPOSASE TN5 DIMERISATION DOMAIN-CONTAINING PROTEIN"/>
    <property type="match status" value="1"/>
</dbReference>
<reference evidence="3 4" key="1">
    <citation type="submission" date="2018-12" db="EMBL/GenBank/DDBJ databases">
        <title>Legionella sp,whole genome shotgun sequence.</title>
        <authorList>
            <person name="Wu H."/>
        </authorList>
    </citation>
    <scope>NUCLEOTIDE SEQUENCE [LARGE SCALE GENOMIC DNA]</scope>
    <source>
        <strain evidence="4">km714</strain>
    </source>
</reference>
<dbReference type="GO" id="GO:0015074">
    <property type="term" value="P:DNA integration"/>
    <property type="evidence" value="ECO:0007669"/>
    <property type="project" value="InterPro"/>
</dbReference>
<dbReference type="InterPro" id="IPR014735">
    <property type="entry name" value="Transposase_Tn5-like_N"/>
</dbReference>
<dbReference type="PANTHER" id="PTHR37319">
    <property type="entry name" value="TRANSPOSASE"/>
    <property type="match status" value="1"/>
</dbReference>
<comment type="caution">
    <text evidence="3">The sequence shown here is derived from an EMBL/GenBank/DDBJ whole genome shotgun (WGS) entry which is preliminary data.</text>
</comment>
<keyword evidence="1" id="KW-0233">DNA recombination</keyword>
<sequence>MPVTRCNNYAWKKALLRASIEDFRWHDLRHTWASWHMQSGTALHELQQLGALLNEHIITHKYKKQLFFIIIRILQCPISQDDNHELGSRGNATIDLGDKRLNARLLSLFDKLGNAPNLSIPAACGGWHETKAAYRFFDHEQVNRENILAPHITSTLSRMRHHSVVLLLQDTTTLNFTGQKERKDIGPINHEKHPGLLLHPILAVTPEKLCLGVLDTYHWAREKIHHRTAREKSRDNHKIPLEEKESYRWIKAYQKANEVALQVPDTMVITVADREADIYDLYHEAQHAYLSQESNAAYWLIRSNRKLLNSEGRPDTEKLIEKTKDTSPLCQITFEVSAKEKQ</sequence>
<dbReference type="InterPro" id="IPR012337">
    <property type="entry name" value="RNaseH-like_sf"/>
</dbReference>
<evidence type="ECO:0000313" key="4">
    <source>
        <dbReference type="Proteomes" id="UP000288012"/>
    </source>
</evidence>